<dbReference type="Pfam" id="PF13407">
    <property type="entry name" value="Peripla_BP_4"/>
    <property type="match status" value="1"/>
</dbReference>
<feature type="domain" description="HTH lacI-type" evidence="5">
    <location>
        <begin position="3"/>
        <end position="60"/>
    </location>
</feature>
<evidence type="ECO:0000256" key="2">
    <source>
        <dbReference type="ARBA" id="ARBA00023015"/>
    </source>
</evidence>
<dbReference type="AlphaFoldDB" id="A0A1I7N7R2"/>
<evidence type="ECO:0000256" key="1">
    <source>
        <dbReference type="ARBA" id="ARBA00022491"/>
    </source>
</evidence>
<dbReference type="SUPFAM" id="SSF53822">
    <property type="entry name" value="Periplasmic binding protein-like I"/>
    <property type="match status" value="1"/>
</dbReference>
<proteinExistence type="predicted"/>
<name>A0A1I7N7R2_9HYPH</name>
<evidence type="ECO:0000256" key="4">
    <source>
        <dbReference type="ARBA" id="ARBA00023163"/>
    </source>
</evidence>
<dbReference type="SUPFAM" id="SSF47413">
    <property type="entry name" value="lambda repressor-like DNA-binding domains"/>
    <property type="match status" value="1"/>
</dbReference>
<keyword evidence="2" id="KW-0805">Transcription regulation</keyword>
<dbReference type="CDD" id="cd01392">
    <property type="entry name" value="HTH_LacI"/>
    <property type="match status" value="1"/>
</dbReference>
<gene>
    <name evidence="6" type="ORF">SAMN05216456_1105</name>
</gene>
<dbReference type="InterPro" id="IPR000843">
    <property type="entry name" value="HTH_LacI"/>
</dbReference>
<evidence type="ECO:0000313" key="6">
    <source>
        <dbReference type="EMBL" id="SFV30710.1"/>
    </source>
</evidence>
<sequence length="334" mass="36072">MPKTIKEIAAETGYSRTTVTLVINGKADDYRISPKAKAAIESFIAEHGYRYNQAARSLKLARSHTVALIVPDIANAFFARLASALERQCRHEGFVLVTASTGEDPAVERLAIENFAARGVDGVILTPCEPPRTGLGAGRKAEMPIVRIDRHFEGDEGYLVSSDHLASARVLTENVLSAGAKDIVFFSGPLSNPTTALRARGIERTALAAEQSGVRVSKRPSMIDSEEGGYALIVDLLGEARELPGGLIFGSLPIFHGAMRAVRDRLGAVPASLVVGTFAYSAIIDYLPNPVFVVRQNETEIASRAFSTLAHLMRKEQPVDHTFLIATDLTVYRG</sequence>
<dbReference type="Gene3D" id="1.10.260.40">
    <property type="entry name" value="lambda repressor-like DNA-binding domains"/>
    <property type="match status" value="1"/>
</dbReference>
<organism evidence="6 7">
    <name type="scientific">Devosia crocina</name>
    <dbReference type="NCBI Taxonomy" id="429728"/>
    <lineage>
        <taxon>Bacteria</taxon>
        <taxon>Pseudomonadati</taxon>
        <taxon>Pseudomonadota</taxon>
        <taxon>Alphaproteobacteria</taxon>
        <taxon>Hyphomicrobiales</taxon>
        <taxon>Devosiaceae</taxon>
        <taxon>Devosia</taxon>
    </lineage>
</organism>
<dbReference type="PANTHER" id="PTHR30146:SF45">
    <property type="entry name" value="CATABOLITE REPRESSOR_ACTIVATOR"/>
    <property type="match status" value="1"/>
</dbReference>
<evidence type="ECO:0000259" key="5">
    <source>
        <dbReference type="PROSITE" id="PS50932"/>
    </source>
</evidence>
<dbReference type="Pfam" id="PF00356">
    <property type="entry name" value="LacI"/>
    <property type="match status" value="1"/>
</dbReference>
<accession>A0A1I7N7R2</accession>
<keyword evidence="7" id="KW-1185">Reference proteome</keyword>
<dbReference type="Gene3D" id="3.40.50.2300">
    <property type="match status" value="2"/>
</dbReference>
<evidence type="ECO:0000313" key="7">
    <source>
        <dbReference type="Proteomes" id="UP000199074"/>
    </source>
</evidence>
<dbReference type="GO" id="GO:0000976">
    <property type="term" value="F:transcription cis-regulatory region binding"/>
    <property type="evidence" value="ECO:0007669"/>
    <property type="project" value="TreeGrafter"/>
</dbReference>
<keyword evidence="3" id="KW-0238">DNA-binding</keyword>
<dbReference type="PANTHER" id="PTHR30146">
    <property type="entry name" value="LACI-RELATED TRANSCRIPTIONAL REPRESSOR"/>
    <property type="match status" value="1"/>
</dbReference>
<dbReference type="SMART" id="SM00354">
    <property type="entry name" value="HTH_LACI"/>
    <property type="match status" value="1"/>
</dbReference>
<dbReference type="GO" id="GO:0003700">
    <property type="term" value="F:DNA-binding transcription factor activity"/>
    <property type="evidence" value="ECO:0007669"/>
    <property type="project" value="TreeGrafter"/>
</dbReference>
<dbReference type="PROSITE" id="PS50932">
    <property type="entry name" value="HTH_LACI_2"/>
    <property type="match status" value="1"/>
</dbReference>
<dbReference type="InterPro" id="IPR010982">
    <property type="entry name" value="Lambda_DNA-bd_dom_sf"/>
</dbReference>
<dbReference type="EMBL" id="FPCK01000001">
    <property type="protein sequence ID" value="SFV30710.1"/>
    <property type="molecule type" value="Genomic_DNA"/>
</dbReference>
<protein>
    <submittedName>
        <fullName evidence="6">LacI family transcriptional regulator, fructose operon transcriptional repressor</fullName>
    </submittedName>
</protein>
<keyword evidence="4" id="KW-0804">Transcription</keyword>
<dbReference type="STRING" id="429728.SAMN05216456_1105"/>
<evidence type="ECO:0000256" key="3">
    <source>
        <dbReference type="ARBA" id="ARBA00023125"/>
    </source>
</evidence>
<dbReference type="OrthoDB" id="8433438at2"/>
<dbReference type="InterPro" id="IPR025997">
    <property type="entry name" value="SBP_2_dom"/>
</dbReference>
<dbReference type="CDD" id="cd06274">
    <property type="entry name" value="PBP1_FruR"/>
    <property type="match status" value="1"/>
</dbReference>
<keyword evidence="1" id="KW-0678">Repressor</keyword>
<dbReference type="RefSeq" id="WP_092421926.1">
    <property type="nucleotide sequence ID" value="NZ_FPCK01000001.1"/>
</dbReference>
<dbReference type="Proteomes" id="UP000199074">
    <property type="component" value="Unassembled WGS sequence"/>
</dbReference>
<reference evidence="6 7" key="1">
    <citation type="submission" date="2016-10" db="EMBL/GenBank/DDBJ databases">
        <authorList>
            <person name="de Groot N.N."/>
        </authorList>
    </citation>
    <scope>NUCLEOTIDE SEQUENCE [LARGE SCALE GENOMIC DNA]</scope>
    <source>
        <strain evidence="6 7">IPL20</strain>
    </source>
</reference>
<dbReference type="InterPro" id="IPR028082">
    <property type="entry name" value="Peripla_BP_I"/>
</dbReference>